<feature type="domain" description="CCHC-type" evidence="3">
    <location>
        <begin position="180"/>
        <end position="193"/>
    </location>
</feature>
<keyword evidence="5" id="KW-1185">Reference proteome</keyword>
<evidence type="ECO:0000313" key="4">
    <source>
        <dbReference type="EMBL" id="TXG61366.1"/>
    </source>
</evidence>
<reference evidence="5" key="1">
    <citation type="journal article" date="2019" name="Gigascience">
        <title>De novo genome assembly of the endangered Acer yangbiense, a plant species with extremely small populations endemic to Yunnan Province, China.</title>
        <authorList>
            <person name="Yang J."/>
            <person name="Wariss H.M."/>
            <person name="Tao L."/>
            <person name="Zhang R."/>
            <person name="Yun Q."/>
            <person name="Hollingsworth P."/>
            <person name="Dao Z."/>
            <person name="Luo G."/>
            <person name="Guo H."/>
            <person name="Ma Y."/>
            <person name="Sun W."/>
        </authorList>
    </citation>
    <scope>NUCLEOTIDE SEQUENCE [LARGE SCALE GENOMIC DNA]</scope>
    <source>
        <strain evidence="5">cv. Malutang</strain>
    </source>
</reference>
<accession>A0A5C7HYG1</accession>
<sequence>MVESEIEKLYEKLSLADEDGAVHEMVEEDQRDEEVEVELCLVGKVLSGKKVNRDAFKNLIEQLWSPFGRVEVKSVGVNIFMFHFRKHEEWSKIWQRGPWYFDKSLLVLEKPEGMGNISQLRFDKVELWIQIHDVPIICMNRRTAKWMAEQLGRVIDLLSETNEYNIVMVGLKYERLPEFCYVCGRIGHASKDCSDVEAKSEDLKSDFTKYGSWMRASIPERQKLRLDQQIEGNSKVPSGVMVERSGQKEVGLGKNGNGDLSLQAVEQTDIAKEKKEADSGSQKKKNLTTDSGLGSSQGNGLSLKGPSEEAQLNNKKNVVEGNESSGSGLKEIEAPVSKLGPVIKLNGPMEANEYIKDMAMVCSSQSACPVFPKQSIPRNWKRMAREKKNELNPIQQPSLFRKLQTVNTKGKKNSKGNAYSSTISNSSRDRGTLASSLKHWDVKFGKRKLVIGSGVENCFHTSDHRPILLKFDKFSRQLKSRYSGFRFEPFWLKEEDIGRVVMDFWKGKSLLNSTQEFLCKLNQCATSLVGWSRDRFKNLSNQIEVKNREIECLYKNSEKDGVMTVIRELEKSVEELLDSEEIFWKQRSRVEWLEAGDRNSKFLHARATARKKKNTIQRLLNSEGRYEDTAEGKPPELVKSGVAWIG</sequence>
<dbReference type="InterPro" id="IPR025558">
    <property type="entry name" value="DUF4283"/>
</dbReference>
<dbReference type="InterPro" id="IPR040256">
    <property type="entry name" value="At4g02000-like"/>
</dbReference>
<gene>
    <name evidence="4" type="ORF">EZV62_012729</name>
</gene>
<dbReference type="GO" id="GO:0003676">
    <property type="term" value="F:nucleic acid binding"/>
    <property type="evidence" value="ECO:0007669"/>
    <property type="project" value="InterPro"/>
</dbReference>
<dbReference type="InterPro" id="IPR001878">
    <property type="entry name" value="Znf_CCHC"/>
</dbReference>
<dbReference type="InterPro" id="IPR025836">
    <property type="entry name" value="Zn_knuckle_CX2CX4HX4C"/>
</dbReference>
<dbReference type="EMBL" id="VAHF01000005">
    <property type="protein sequence ID" value="TXG61366.1"/>
    <property type="molecule type" value="Genomic_DNA"/>
</dbReference>
<feature type="region of interest" description="Disordered" evidence="2">
    <location>
        <begin position="270"/>
        <end position="332"/>
    </location>
</feature>
<keyword evidence="1" id="KW-0863">Zinc-finger</keyword>
<dbReference type="Pfam" id="PF14111">
    <property type="entry name" value="DUF4283"/>
    <property type="match status" value="1"/>
</dbReference>
<feature type="region of interest" description="Disordered" evidence="2">
    <location>
        <begin position="406"/>
        <end position="425"/>
    </location>
</feature>
<organism evidence="4 5">
    <name type="scientific">Acer yangbiense</name>
    <dbReference type="NCBI Taxonomy" id="1000413"/>
    <lineage>
        <taxon>Eukaryota</taxon>
        <taxon>Viridiplantae</taxon>
        <taxon>Streptophyta</taxon>
        <taxon>Embryophyta</taxon>
        <taxon>Tracheophyta</taxon>
        <taxon>Spermatophyta</taxon>
        <taxon>Magnoliopsida</taxon>
        <taxon>eudicotyledons</taxon>
        <taxon>Gunneridae</taxon>
        <taxon>Pentapetalae</taxon>
        <taxon>rosids</taxon>
        <taxon>malvids</taxon>
        <taxon>Sapindales</taxon>
        <taxon>Sapindaceae</taxon>
        <taxon>Hippocastanoideae</taxon>
        <taxon>Acereae</taxon>
        <taxon>Acer</taxon>
    </lineage>
</organism>
<evidence type="ECO:0000313" key="5">
    <source>
        <dbReference type="Proteomes" id="UP000323000"/>
    </source>
</evidence>
<dbReference type="PANTHER" id="PTHR31286">
    <property type="entry name" value="GLYCINE-RICH CELL WALL STRUCTURAL PROTEIN 1.8-LIKE"/>
    <property type="match status" value="1"/>
</dbReference>
<dbReference type="Proteomes" id="UP000323000">
    <property type="component" value="Chromosome 5"/>
</dbReference>
<dbReference type="PROSITE" id="PS50158">
    <property type="entry name" value="ZF_CCHC"/>
    <property type="match status" value="1"/>
</dbReference>
<feature type="compositionally biased region" description="Low complexity" evidence="2">
    <location>
        <begin position="291"/>
        <end position="303"/>
    </location>
</feature>
<protein>
    <recommendedName>
        <fullName evidence="3">CCHC-type domain-containing protein</fullName>
    </recommendedName>
</protein>
<keyword evidence="1" id="KW-0479">Metal-binding</keyword>
<dbReference type="AlphaFoldDB" id="A0A5C7HYG1"/>
<dbReference type="GO" id="GO:0008270">
    <property type="term" value="F:zinc ion binding"/>
    <property type="evidence" value="ECO:0007669"/>
    <property type="project" value="UniProtKB-KW"/>
</dbReference>
<dbReference type="OrthoDB" id="999675at2759"/>
<feature type="compositionally biased region" description="Polar residues" evidence="2">
    <location>
        <begin position="415"/>
        <end position="425"/>
    </location>
</feature>
<name>A0A5C7HYG1_9ROSI</name>
<comment type="caution">
    <text evidence="4">The sequence shown here is derived from an EMBL/GenBank/DDBJ whole genome shotgun (WGS) entry which is preliminary data.</text>
</comment>
<evidence type="ECO:0000256" key="2">
    <source>
        <dbReference type="SAM" id="MobiDB-lite"/>
    </source>
</evidence>
<evidence type="ECO:0000256" key="1">
    <source>
        <dbReference type="PROSITE-ProRule" id="PRU00047"/>
    </source>
</evidence>
<proteinExistence type="predicted"/>
<dbReference type="PANTHER" id="PTHR31286:SF167">
    <property type="entry name" value="OS09G0268800 PROTEIN"/>
    <property type="match status" value="1"/>
</dbReference>
<feature type="compositionally biased region" description="Polar residues" evidence="2">
    <location>
        <begin position="310"/>
        <end position="327"/>
    </location>
</feature>
<evidence type="ECO:0000259" key="3">
    <source>
        <dbReference type="PROSITE" id="PS50158"/>
    </source>
</evidence>
<dbReference type="Pfam" id="PF14392">
    <property type="entry name" value="zf-CCHC_4"/>
    <property type="match status" value="1"/>
</dbReference>
<keyword evidence="1" id="KW-0862">Zinc</keyword>